<dbReference type="InterPro" id="IPR041698">
    <property type="entry name" value="Methyltransf_25"/>
</dbReference>
<proteinExistence type="predicted"/>
<dbReference type="CDD" id="cd02440">
    <property type="entry name" value="AdoMet_MTases"/>
    <property type="match status" value="1"/>
</dbReference>
<dbReference type="Pfam" id="PF13649">
    <property type="entry name" value="Methyltransf_25"/>
    <property type="match status" value="1"/>
</dbReference>
<dbReference type="InterPro" id="IPR050447">
    <property type="entry name" value="Erg6_SMT_methyltransf"/>
</dbReference>
<dbReference type="PANTHER" id="PTHR44068">
    <property type="entry name" value="ZGC:194242"/>
    <property type="match status" value="1"/>
</dbReference>
<accession>X1L2L7</accession>
<dbReference type="PANTHER" id="PTHR44068:SF11">
    <property type="entry name" value="GERANYL DIPHOSPHATE 2-C-METHYLTRANSFERASE"/>
    <property type="match status" value="1"/>
</dbReference>
<organism evidence="2">
    <name type="scientific">marine sediment metagenome</name>
    <dbReference type="NCBI Taxonomy" id="412755"/>
    <lineage>
        <taxon>unclassified sequences</taxon>
        <taxon>metagenomes</taxon>
        <taxon>ecological metagenomes</taxon>
    </lineage>
</organism>
<sequence length="196" mass="22689">MKKYYQDKLSAERLKQCYDIAPSRVQRYLKAEIDYIQQKFSPGDLILDLGCGYGRELQQICNSDVIIIGIDTSYISLILGKEMLQNIANCFLMEMNAVELAFQDQFFDIVLCIQNGISAFHVDKRELIKESIRVTRPGGIILFSSYSDKFWKDRLEWFQLQSENGLLGEIDYEKSRNGTIICKDGFKATTIRPHQF</sequence>
<dbReference type="AlphaFoldDB" id="X1L2L7"/>
<protein>
    <recommendedName>
        <fullName evidence="1">Methyltransferase domain-containing protein</fullName>
    </recommendedName>
</protein>
<gene>
    <name evidence="2" type="ORF">S06H3_13291</name>
</gene>
<evidence type="ECO:0000313" key="2">
    <source>
        <dbReference type="EMBL" id="GAI13572.1"/>
    </source>
</evidence>
<comment type="caution">
    <text evidence="2">The sequence shown here is derived from an EMBL/GenBank/DDBJ whole genome shotgun (WGS) entry which is preliminary data.</text>
</comment>
<dbReference type="EMBL" id="BARV01006486">
    <property type="protein sequence ID" value="GAI13572.1"/>
    <property type="molecule type" value="Genomic_DNA"/>
</dbReference>
<evidence type="ECO:0000259" key="1">
    <source>
        <dbReference type="Pfam" id="PF13649"/>
    </source>
</evidence>
<dbReference type="SUPFAM" id="SSF53335">
    <property type="entry name" value="S-adenosyl-L-methionine-dependent methyltransferases"/>
    <property type="match status" value="1"/>
</dbReference>
<dbReference type="Gene3D" id="3.40.50.150">
    <property type="entry name" value="Vaccinia Virus protein VP39"/>
    <property type="match status" value="1"/>
</dbReference>
<feature type="domain" description="Methyltransferase" evidence="1">
    <location>
        <begin position="46"/>
        <end position="139"/>
    </location>
</feature>
<feature type="non-terminal residue" evidence="2">
    <location>
        <position position="196"/>
    </location>
</feature>
<dbReference type="InterPro" id="IPR029063">
    <property type="entry name" value="SAM-dependent_MTases_sf"/>
</dbReference>
<name>X1L2L7_9ZZZZ</name>
<reference evidence="2" key="1">
    <citation type="journal article" date="2014" name="Front. Microbiol.">
        <title>High frequency of phylogenetically diverse reductive dehalogenase-homologous genes in deep subseafloor sedimentary metagenomes.</title>
        <authorList>
            <person name="Kawai M."/>
            <person name="Futagami T."/>
            <person name="Toyoda A."/>
            <person name="Takaki Y."/>
            <person name="Nishi S."/>
            <person name="Hori S."/>
            <person name="Arai W."/>
            <person name="Tsubouchi T."/>
            <person name="Morono Y."/>
            <person name="Uchiyama I."/>
            <person name="Ito T."/>
            <person name="Fujiyama A."/>
            <person name="Inagaki F."/>
            <person name="Takami H."/>
        </authorList>
    </citation>
    <scope>NUCLEOTIDE SEQUENCE</scope>
    <source>
        <strain evidence="2">Expedition CK06-06</strain>
    </source>
</reference>